<dbReference type="RefSeq" id="XP_040739912.1">
    <property type="nucleotide sequence ID" value="XM_040890954.1"/>
</dbReference>
<keyword evidence="1" id="KW-1133">Transmembrane helix</keyword>
<keyword evidence="3" id="KW-1185">Reference proteome</keyword>
<comment type="caution">
    <text evidence="2">The sequence shown here is derived from an EMBL/GenBank/DDBJ whole genome shotgun (WGS) entry which is preliminary data.</text>
</comment>
<dbReference type="EMBL" id="MCFD01000020">
    <property type="protein sequence ID" value="ORX65829.1"/>
    <property type="molecule type" value="Genomic_DNA"/>
</dbReference>
<name>A0A1Y1VX10_9FUNG</name>
<evidence type="ECO:0000313" key="2">
    <source>
        <dbReference type="EMBL" id="ORX65829.1"/>
    </source>
</evidence>
<protein>
    <submittedName>
        <fullName evidence="2">Uncharacterized protein</fullName>
    </submittedName>
</protein>
<dbReference type="Proteomes" id="UP000193922">
    <property type="component" value="Unassembled WGS sequence"/>
</dbReference>
<gene>
    <name evidence="2" type="ORF">DL89DRAFT_309840</name>
</gene>
<feature type="transmembrane region" description="Helical" evidence="1">
    <location>
        <begin position="88"/>
        <end position="107"/>
    </location>
</feature>
<feature type="transmembrane region" description="Helical" evidence="1">
    <location>
        <begin position="232"/>
        <end position="251"/>
    </location>
</feature>
<sequence>SLFWDQPAQLETKNLSLTQGHDKGKASTGTTASADVTLRIRGISSGKERHTDPIVTTGDHRILEVLATNRARPLMPHINYKSQTRKSAVSTAIYLALYPLLLSLWLLRQLIITRQYLALAHASEAANFIMRLGLFVEHLGVTLVDNVNFGGSRYGTVRVLFLSAYSTWRFIGFFLFVLPQRRVANALWYHVGSQIPSSSKNDRGGDSMLPTLEGEAAEKKIHKGSYAKSTSMMVRVFVTAVVVLFVEEYVYNVYSLTGSANPSEVELILSRMREHIWKLSDVIQHVACWWFIILSIPSIMMAFGCKSGTCVPVAYQLLRVSEFAVIGAICFYETPKALLQISEME</sequence>
<keyword evidence="1" id="KW-0472">Membrane</keyword>
<feature type="transmembrane region" description="Helical" evidence="1">
    <location>
        <begin position="159"/>
        <end position="178"/>
    </location>
</feature>
<organism evidence="2 3">
    <name type="scientific">Linderina pennispora</name>
    <dbReference type="NCBI Taxonomy" id="61395"/>
    <lineage>
        <taxon>Eukaryota</taxon>
        <taxon>Fungi</taxon>
        <taxon>Fungi incertae sedis</taxon>
        <taxon>Zoopagomycota</taxon>
        <taxon>Kickxellomycotina</taxon>
        <taxon>Kickxellomycetes</taxon>
        <taxon>Kickxellales</taxon>
        <taxon>Kickxellaceae</taxon>
        <taxon>Linderina</taxon>
    </lineage>
</organism>
<evidence type="ECO:0000256" key="1">
    <source>
        <dbReference type="SAM" id="Phobius"/>
    </source>
</evidence>
<dbReference type="GeneID" id="63807602"/>
<feature type="transmembrane region" description="Helical" evidence="1">
    <location>
        <begin position="282"/>
        <end position="303"/>
    </location>
</feature>
<keyword evidence="1" id="KW-0812">Transmembrane</keyword>
<reference evidence="2 3" key="1">
    <citation type="submission" date="2016-07" db="EMBL/GenBank/DDBJ databases">
        <title>Pervasive Adenine N6-methylation of Active Genes in Fungi.</title>
        <authorList>
            <consortium name="DOE Joint Genome Institute"/>
            <person name="Mondo S.J."/>
            <person name="Dannebaum R.O."/>
            <person name="Kuo R.C."/>
            <person name="Labutti K."/>
            <person name="Haridas S."/>
            <person name="Kuo A."/>
            <person name="Salamov A."/>
            <person name="Ahrendt S.R."/>
            <person name="Lipzen A."/>
            <person name="Sullivan W."/>
            <person name="Andreopoulos W.B."/>
            <person name="Clum A."/>
            <person name="Lindquist E."/>
            <person name="Daum C."/>
            <person name="Ramamoorthy G.K."/>
            <person name="Gryganskyi A."/>
            <person name="Culley D."/>
            <person name="Magnuson J.K."/>
            <person name="James T.Y."/>
            <person name="O'Malley M.A."/>
            <person name="Stajich J.E."/>
            <person name="Spatafora J.W."/>
            <person name="Visel A."/>
            <person name="Grigoriev I.V."/>
        </authorList>
    </citation>
    <scope>NUCLEOTIDE SEQUENCE [LARGE SCALE GENOMIC DNA]</scope>
    <source>
        <strain evidence="2 3">ATCC 12442</strain>
    </source>
</reference>
<feature type="non-terminal residue" evidence="2">
    <location>
        <position position="1"/>
    </location>
</feature>
<accession>A0A1Y1VX10</accession>
<proteinExistence type="predicted"/>
<evidence type="ECO:0000313" key="3">
    <source>
        <dbReference type="Proteomes" id="UP000193922"/>
    </source>
</evidence>
<dbReference type="AlphaFoldDB" id="A0A1Y1VX10"/>